<dbReference type="Gene3D" id="1.10.600.10">
    <property type="entry name" value="Farnesyl Diphosphate Synthase"/>
    <property type="match status" value="1"/>
</dbReference>
<evidence type="ECO:0000256" key="3">
    <source>
        <dbReference type="ARBA" id="ARBA00022679"/>
    </source>
</evidence>
<dbReference type="KEGG" id="pprt:ET464_11240"/>
<organism evidence="7 8">
    <name type="scientific">Paenibacillus protaetiae</name>
    <dbReference type="NCBI Taxonomy" id="2509456"/>
    <lineage>
        <taxon>Bacteria</taxon>
        <taxon>Bacillati</taxon>
        <taxon>Bacillota</taxon>
        <taxon>Bacilli</taxon>
        <taxon>Bacillales</taxon>
        <taxon>Paenibacillaceae</taxon>
        <taxon>Paenibacillus</taxon>
    </lineage>
</organism>
<dbReference type="GO" id="GO:0008299">
    <property type="term" value="P:isoprenoid biosynthetic process"/>
    <property type="evidence" value="ECO:0007669"/>
    <property type="project" value="InterPro"/>
</dbReference>
<proteinExistence type="inferred from homology"/>
<evidence type="ECO:0000313" key="8">
    <source>
        <dbReference type="Proteomes" id="UP000293568"/>
    </source>
</evidence>
<dbReference type="RefSeq" id="WP_129440913.1">
    <property type="nucleotide sequence ID" value="NZ_CP035492.1"/>
</dbReference>
<reference evidence="7 8" key="1">
    <citation type="submission" date="2019-01" db="EMBL/GenBank/DDBJ databases">
        <title>Genome sequencing of strain FW100M-2.</title>
        <authorList>
            <person name="Heo J."/>
            <person name="Kim S.-J."/>
            <person name="Kim J.-S."/>
            <person name="Hong S.-B."/>
            <person name="Kwon S.-W."/>
        </authorList>
    </citation>
    <scope>NUCLEOTIDE SEQUENCE [LARGE SCALE GENOMIC DNA]</scope>
    <source>
        <strain evidence="7 8">FW100M-2</strain>
    </source>
</reference>
<comment type="cofactor">
    <cofactor evidence="1">
        <name>Mg(2+)</name>
        <dbReference type="ChEBI" id="CHEBI:18420"/>
    </cofactor>
</comment>
<name>A0A4P6EXC8_9BACL</name>
<dbReference type="PANTHER" id="PTHR12001:SF85">
    <property type="entry name" value="SHORT CHAIN ISOPRENYL DIPHOSPHATE SYNTHASE"/>
    <property type="match status" value="1"/>
</dbReference>
<dbReference type="InterPro" id="IPR008949">
    <property type="entry name" value="Isoprenoid_synthase_dom_sf"/>
</dbReference>
<evidence type="ECO:0000256" key="5">
    <source>
        <dbReference type="ARBA" id="ARBA00022842"/>
    </source>
</evidence>
<protein>
    <recommendedName>
        <fullName evidence="9">Polyprenyl synthetase</fullName>
    </recommendedName>
</protein>
<evidence type="ECO:0000256" key="2">
    <source>
        <dbReference type="ARBA" id="ARBA00006706"/>
    </source>
</evidence>
<gene>
    <name evidence="7" type="ORF">ET464_11240</name>
</gene>
<sequence length="306" mass="34977">MMNEDRIRMEHELDELIKERFTAAPLFCHAQLFVNEKRKEPVHFGQLTILHYRMFGGVSDIVYKAAAAVELFILASDILDDIQDQDAPSKAWMQVPLPMALNTATALITLSQQALMECGENAEIRLRLAAMMNNQLITAANGQMLDLANAIQEEQDYFEMIRQKSAAILVLACMAGVMLAGQGWHDTVAEYAGEIGMAAQIRNDLRDLLRWDEKSDFINRKKTLLTLFLQESAAENDQWIADYLEGRLQEDDIRDKHHLLKEACERTGTILYGSVMSRMHYNRFEELLDSVPESPPFRDYFMQLLA</sequence>
<accession>A0A4P6EXC8</accession>
<dbReference type="SFLD" id="SFLDS00005">
    <property type="entry name" value="Isoprenoid_Synthase_Type_I"/>
    <property type="match status" value="1"/>
</dbReference>
<evidence type="ECO:0000256" key="1">
    <source>
        <dbReference type="ARBA" id="ARBA00001946"/>
    </source>
</evidence>
<dbReference type="InterPro" id="IPR033965">
    <property type="entry name" value="ComQ"/>
</dbReference>
<dbReference type="AlphaFoldDB" id="A0A4P6EXC8"/>
<dbReference type="GO" id="GO:0046872">
    <property type="term" value="F:metal ion binding"/>
    <property type="evidence" value="ECO:0007669"/>
    <property type="project" value="UniProtKB-KW"/>
</dbReference>
<dbReference type="GO" id="GO:0004659">
    <property type="term" value="F:prenyltransferase activity"/>
    <property type="evidence" value="ECO:0007669"/>
    <property type="project" value="InterPro"/>
</dbReference>
<dbReference type="InterPro" id="IPR000092">
    <property type="entry name" value="Polyprenyl_synt"/>
</dbReference>
<dbReference type="EMBL" id="CP035492">
    <property type="protein sequence ID" value="QAY66883.1"/>
    <property type="molecule type" value="Genomic_DNA"/>
</dbReference>
<evidence type="ECO:0000313" key="7">
    <source>
        <dbReference type="EMBL" id="QAY66883.1"/>
    </source>
</evidence>
<dbReference type="SFLD" id="SFLDG01211">
    <property type="entry name" value="Competence_Regulatory_Protein"/>
    <property type="match status" value="1"/>
</dbReference>
<evidence type="ECO:0008006" key="9">
    <source>
        <dbReference type="Google" id="ProtNLM"/>
    </source>
</evidence>
<keyword evidence="8" id="KW-1185">Reference proteome</keyword>
<dbReference type="Pfam" id="PF00348">
    <property type="entry name" value="polyprenyl_synt"/>
    <property type="match status" value="1"/>
</dbReference>
<evidence type="ECO:0000256" key="6">
    <source>
        <dbReference type="RuleBase" id="RU004466"/>
    </source>
</evidence>
<dbReference type="PANTHER" id="PTHR12001">
    <property type="entry name" value="GERANYLGERANYL PYROPHOSPHATE SYNTHASE"/>
    <property type="match status" value="1"/>
</dbReference>
<keyword evidence="3 6" id="KW-0808">Transferase</keyword>
<dbReference type="SUPFAM" id="SSF48576">
    <property type="entry name" value="Terpenoid synthases"/>
    <property type="match status" value="1"/>
</dbReference>
<comment type="similarity">
    <text evidence="2 6">Belongs to the FPP/GGPP synthase family.</text>
</comment>
<dbReference type="OrthoDB" id="1792811at2"/>
<dbReference type="Proteomes" id="UP000293568">
    <property type="component" value="Chromosome"/>
</dbReference>
<dbReference type="CDD" id="cd00867">
    <property type="entry name" value="Trans_IPPS"/>
    <property type="match status" value="1"/>
</dbReference>
<keyword evidence="4" id="KW-0479">Metal-binding</keyword>
<keyword evidence="5" id="KW-0460">Magnesium</keyword>
<evidence type="ECO:0000256" key="4">
    <source>
        <dbReference type="ARBA" id="ARBA00022723"/>
    </source>
</evidence>